<gene>
    <name evidence="2" type="ORF">J1N35_021489</name>
</gene>
<dbReference type="EMBL" id="JAIQCV010000007">
    <property type="protein sequence ID" value="KAH1081728.1"/>
    <property type="molecule type" value="Genomic_DNA"/>
</dbReference>
<dbReference type="OrthoDB" id="967281at2759"/>
<protein>
    <submittedName>
        <fullName evidence="2">Uncharacterized protein</fullName>
    </submittedName>
</protein>
<accession>A0A9D4A1D0</accession>
<dbReference type="PANTHER" id="PTHR33248">
    <property type="entry name" value="ZINC ION-BINDING PROTEIN"/>
    <property type="match status" value="1"/>
</dbReference>
<keyword evidence="3" id="KW-1185">Reference proteome</keyword>
<proteinExistence type="predicted"/>
<sequence length="158" mass="17853">MDSHSSNSQSRGSVKHGSKKKSSYAHVTSSRKEYAYDGPAVKCHCNKLAPRDTSWSDLNPGRRFYGCSNFRWYDGKMCDRATELLRQLRDSERNLLKENLAHRKNAMDLIAFDGNHNGGSSVVGIKVEGGRSICGVEEEVALRKKMLTMKQKIRVMKK</sequence>
<comment type="caution">
    <text evidence="2">The sequence shown here is derived from an EMBL/GenBank/DDBJ whole genome shotgun (WGS) entry which is preliminary data.</text>
</comment>
<name>A0A9D4A1D0_9ROSI</name>
<evidence type="ECO:0000256" key="1">
    <source>
        <dbReference type="SAM" id="MobiDB-lite"/>
    </source>
</evidence>
<evidence type="ECO:0000313" key="3">
    <source>
        <dbReference type="Proteomes" id="UP000828251"/>
    </source>
</evidence>
<feature type="compositionally biased region" description="Basic residues" evidence="1">
    <location>
        <begin position="13"/>
        <end position="23"/>
    </location>
</feature>
<reference evidence="2 3" key="1">
    <citation type="journal article" date="2021" name="Plant Biotechnol. J.">
        <title>Multi-omics assisted identification of the key and species-specific regulatory components of drought-tolerant mechanisms in Gossypium stocksii.</title>
        <authorList>
            <person name="Yu D."/>
            <person name="Ke L."/>
            <person name="Zhang D."/>
            <person name="Wu Y."/>
            <person name="Sun Y."/>
            <person name="Mei J."/>
            <person name="Sun J."/>
            <person name="Sun Y."/>
        </authorList>
    </citation>
    <scope>NUCLEOTIDE SEQUENCE [LARGE SCALE GENOMIC DNA]</scope>
    <source>
        <strain evidence="3">cv. E1</strain>
        <tissue evidence="2">Leaf</tissue>
    </source>
</reference>
<feature type="region of interest" description="Disordered" evidence="1">
    <location>
        <begin position="1"/>
        <end position="26"/>
    </location>
</feature>
<evidence type="ECO:0000313" key="2">
    <source>
        <dbReference type="EMBL" id="KAH1081728.1"/>
    </source>
</evidence>
<dbReference type="Proteomes" id="UP000828251">
    <property type="component" value="Unassembled WGS sequence"/>
</dbReference>
<dbReference type="AlphaFoldDB" id="A0A9D4A1D0"/>
<organism evidence="2 3">
    <name type="scientific">Gossypium stocksii</name>
    <dbReference type="NCBI Taxonomy" id="47602"/>
    <lineage>
        <taxon>Eukaryota</taxon>
        <taxon>Viridiplantae</taxon>
        <taxon>Streptophyta</taxon>
        <taxon>Embryophyta</taxon>
        <taxon>Tracheophyta</taxon>
        <taxon>Spermatophyta</taxon>
        <taxon>Magnoliopsida</taxon>
        <taxon>eudicotyledons</taxon>
        <taxon>Gunneridae</taxon>
        <taxon>Pentapetalae</taxon>
        <taxon>rosids</taxon>
        <taxon>malvids</taxon>
        <taxon>Malvales</taxon>
        <taxon>Malvaceae</taxon>
        <taxon>Malvoideae</taxon>
        <taxon>Gossypium</taxon>
    </lineage>
</organism>